<evidence type="ECO:0000256" key="5">
    <source>
        <dbReference type="ARBA" id="ARBA00023136"/>
    </source>
</evidence>
<dbReference type="Proteomes" id="UP000248079">
    <property type="component" value="Unassembled WGS sequence"/>
</dbReference>
<organism evidence="8 9">
    <name type="scientific">Marinifilum breve</name>
    <dbReference type="NCBI Taxonomy" id="2184082"/>
    <lineage>
        <taxon>Bacteria</taxon>
        <taxon>Pseudomonadati</taxon>
        <taxon>Bacteroidota</taxon>
        <taxon>Bacteroidia</taxon>
        <taxon>Marinilabiliales</taxon>
        <taxon>Marinifilaceae</taxon>
    </lineage>
</organism>
<evidence type="ECO:0000313" key="9">
    <source>
        <dbReference type="Proteomes" id="UP000248079"/>
    </source>
</evidence>
<feature type="domain" description="DUF2179" evidence="7">
    <location>
        <begin position="224"/>
        <end position="278"/>
    </location>
</feature>
<feature type="transmembrane region" description="Helical" evidence="6">
    <location>
        <begin position="79"/>
        <end position="98"/>
    </location>
</feature>
<keyword evidence="4 6" id="KW-1133">Transmembrane helix</keyword>
<feature type="transmembrane region" description="Helical" evidence="6">
    <location>
        <begin position="12"/>
        <end position="34"/>
    </location>
</feature>
<reference evidence="8 9" key="1">
    <citation type="submission" date="2018-05" db="EMBL/GenBank/DDBJ databases">
        <title>Marinifilum breve JC075T sp. nov., a marine bacterium isolated from Yongle Blue Hole in the South China Sea.</title>
        <authorList>
            <person name="Fu T."/>
        </authorList>
    </citation>
    <scope>NUCLEOTIDE SEQUENCE [LARGE SCALE GENOMIC DNA]</scope>
    <source>
        <strain evidence="8 9">JC075</strain>
    </source>
</reference>
<feature type="transmembrane region" description="Helical" evidence="6">
    <location>
        <begin position="150"/>
        <end position="171"/>
    </location>
</feature>
<protein>
    <submittedName>
        <fullName evidence="8">YitT family protein</fullName>
    </submittedName>
</protein>
<dbReference type="PANTHER" id="PTHR33545">
    <property type="entry name" value="UPF0750 MEMBRANE PROTEIN YITT-RELATED"/>
    <property type="match status" value="1"/>
</dbReference>
<dbReference type="InterPro" id="IPR051461">
    <property type="entry name" value="UPF0750_membrane"/>
</dbReference>
<keyword evidence="2" id="KW-1003">Cell membrane</keyword>
<evidence type="ECO:0000259" key="7">
    <source>
        <dbReference type="Pfam" id="PF10035"/>
    </source>
</evidence>
<evidence type="ECO:0000256" key="2">
    <source>
        <dbReference type="ARBA" id="ARBA00022475"/>
    </source>
</evidence>
<evidence type="ECO:0000256" key="3">
    <source>
        <dbReference type="ARBA" id="ARBA00022692"/>
    </source>
</evidence>
<dbReference type="InterPro" id="IPR019264">
    <property type="entry name" value="DUF2179"/>
</dbReference>
<comment type="caution">
    <text evidence="8">The sequence shown here is derived from an EMBL/GenBank/DDBJ whole genome shotgun (WGS) entry which is preliminary data.</text>
</comment>
<dbReference type="Pfam" id="PF10035">
    <property type="entry name" value="DUF2179"/>
    <property type="match status" value="1"/>
</dbReference>
<dbReference type="Gene3D" id="3.30.70.120">
    <property type="match status" value="1"/>
</dbReference>
<dbReference type="Pfam" id="PF02588">
    <property type="entry name" value="YitT_membrane"/>
    <property type="match status" value="1"/>
</dbReference>
<gene>
    <name evidence="8" type="ORF">DF185_20010</name>
</gene>
<evidence type="ECO:0000256" key="4">
    <source>
        <dbReference type="ARBA" id="ARBA00022989"/>
    </source>
</evidence>
<dbReference type="AlphaFoldDB" id="A0A2V3ZTF2"/>
<comment type="subcellular location">
    <subcellularLocation>
        <location evidence="1">Cell membrane</location>
        <topology evidence="1">Multi-pass membrane protein</topology>
    </subcellularLocation>
</comment>
<feature type="transmembrane region" description="Helical" evidence="6">
    <location>
        <begin position="110"/>
        <end position="129"/>
    </location>
</feature>
<evidence type="ECO:0000313" key="8">
    <source>
        <dbReference type="EMBL" id="PXX96967.1"/>
    </source>
</evidence>
<name>A0A2V3ZTF2_9BACT</name>
<keyword evidence="3 6" id="KW-0812">Transmembrane</keyword>
<dbReference type="OrthoDB" id="1114876at2"/>
<dbReference type="RefSeq" id="WP_110363066.1">
    <property type="nucleotide sequence ID" value="NZ_QFLI01000011.1"/>
</dbReference>
<proteinExistence type="predicted"/>
<dbReference type="InterPro" id="IPR015867">
    <property type="entry name" value="N-reg_PII/ATP_PRibTrfase_C"/>
</dbReference>
<dbReference type="GO" id="GO:0005886">
    <property type="term" value="C:plasma membrane"/>
    <property type="evidence" value="ECO:0007669"/>
    <property type="project" value="UniProtKB-SubCell"/>
</dbReference>
<accession>A0A2V3ZTF2</accession>
<dbReference type="EMBL" id="QFLI01000011">
    <property type="protein sequence ID" value="PXX96967.1"/>
    <property type="molecule type" value="Genomic_DNA"/>
</dbReference>
<dbReference type="PANTHER" id="PTHR33545:SF5">
    <property type="entry name" value="UPF0750 MEMBRANE PROTEIN YITT"/>
    <property type="match status" value="1"/>
</dbReference>
<evidence type="ECO:0000256" key="6">
    <source>
        <dbReference type="SAM" id="Phobius"/>
    </source>
</evidence>
<dbReference type="CDD" id="cd16380">
    <property type="entry name" value="YitT_C"/>
    <property type="match status" value="1"/>
</dbReference>
<dbReference type="PIRSF" id="PIRSF006483">
    <property type="entry name" value="Membrane_protein_YitT"/>
    <property type="match status" value="1"/>
</dbReference>
<sequence>MRISISEIKSYAIITLGLFIYSFGWTAFLIPSEIVAGGVGGIGTIIYYATGKSIPVGYSFFAINSVLILIALRILGSRFGIKTIFAIVVGSVLLALQQRWITEPFVDDKFMASIIGGILAGVGVGITITQGGSTGGTDIVAMMINKYRNIGPGRIILYIDIFIIASSYFIFKDISTIVYGYVEMAIAAYTIDMMISGSKQSAQLFIISKNYEEVAAKLSEETGRGLSMVHTTGWYTREETKMLMLVVRKHETQHVFKVIKEVDPKAFISMGSVMGVYGLGFEEIRA</sequence>
<feature type="transmembrane region" description="Helical" evidence="6">
    <location>
        <begin position="54"/>
        <end position="72"/>
    </location>
</feature>
<dbReference type="InterPro" id="IPR003740">
    <property type="entry name" value="YitT"/>
</dbReference>
<feature type="transmembrane region" description="Helical" evidence="6">
    <location>
        <begin position="177"/>
        <end position="195"/>
    </location>
</feature>
<evidence type="ECO:0000256" key="1">
    <source>
        <dbReference type="ARBA" id="ARBA00004651"/>
    </source>
</evidence>
<keyword evidence="5 6" id="KW-0472">Membrane</keyword>
<keyword evidence="9" id="KW-1185">Reference proteome</keyword>